<feature type="transmembrane region" description="Helical" evidence="1">
    <location>
        <begin position="128"/>
        <end position="145"/>
    </location>
</feature>
<keyword evidence="1" id="KW-0812">Transmembrane</keyword>
<keyword evidence="1" id="KW-0472">Membrane</keyword>
<accession>A0A6J4H238</accession>
<name>A0A6J4H238_9CHLR</name>
<dbReference type="Pfam" id="PF10002">
    <property type="entry name" value="DUF2243"/>
    <property type="match status" value="1"/>
</dbReference>
<proteinExistence type="predicted"/>
<sequence>MKSERIARADTATLWAGVLLGIGVAGTLDGVILHEFLQWHNFYVHTTRFWRIFIDGAFHLFSGAMLLLGALRLWALRGPLGQACGRALAAGIFLGAGGFNLYDGTIQHKVLRLHPVRKGVANELPYDLAFNAVALLLLVVGWLLWRGRARRSE</sequence>
<gene>
    <name evidence="2" type="ORF">AVDCRST_MAG26-7</name>
</gene>
<feature type="transmembrane region" description="Helical" evidence="1">
    <location>
        <begin position="12"/>
        <end position="37"/>
    </location>
</feature>
<dbReference type="EMBL" id="CADCTK010000002">
    <property type="protein sequence ID" value="CAA9209039.1"/>
    <property type="molecule type" value="Genomic_DNA"/>
</dbReference>
<dbReference type="InterPro" id="IPR018719">
    <property type="entry name" value="DUF2243_membrane"/>
</dbReference>
<feature type="transmembrane region" description="Helical" evidence="1">
    <location>
        <begin position="49"/>
        <end position="71"/>
    </location>
</feature>
<evidence type="ECO:0000313" key="2">
    <source>
        <dbReference type="EMBL" id="CAA9209039.1"/>
    </source>
</evidence>
<feature type="transmembrane region" description="Helical" evidence="1">
    <location>
        <begin position="83"/>
        <end position="102"/>
    </location>
</feature>
<evidence type="ECO:0000256" key="1">
    <source>
        <dbReference type="SAM" id="Phobius"/>
    </source>
</evidence>
<dbReference type="AlphaFoldDB" id="A0A6J4H238"/>
<keyword evidence="1" id="KW-1133">Transmembrane helix</keyword>
<reference evidence="2" key="1">
    <citation type="submission" date="2020-02" db="EMBL/GenBank/DDBJ databases">
        <authorList>
            <person name="Meier V. D."/>
        </authorList>
    </citation>
    <scope>NUCLEOTIDE SEQUENCE</scope>
    <source>
        <strain evidence="2">AVDCRST_MAG26</strain>
    </source>
</reference>
<protein>
    <recommendedName>
        <fullName evidence="3">DUF2243 domain-containing protein</fullName>
    </recommendedName>
</protein>
<organism evidence="2">
    <name type="scientific">uncultured Chloroflexia bacterium</name>
    <dbReference type="NCBI Taxonomy" id="1672391"/>
    <lineage>
        <taxon>Bacteria</taxon>
        <taxon>Bacillati</taxon>
        <taxon>Chloroflexota</taxon>
        <taxon>Chloroflexia</taxon>
        <taxon>environmental samples</taxon>
    </lineage>
</organism>
<evidence type="ECO:0008006" key="3">
    <source>
        <dbReference type="Google" id="ProtNLM"/>
    </source>
</evidence>